<keyword evidence="2" id="KW-1185">Reference proteome</keyword>
<dbReference type="PANTHER" id="PTHR42899">
    <property type="entry name" value="SPERMATOGENESIS-ASSOCIATED PROTEIN 20"/>
    <property type="match status" value="1"/>
</dbReference>
<sequence length="103" mass="11448">MGTKSEGAFYFWTADEVLGHDRAPLFKRQYYIKTTGNADLSPRSDPHEEFKGQNCLIARTPLEEAAKVNGMVLTSVERDELLTCLARSISARCSDLPGCHVLT</sequence>
<dbReference type="PANTHER" id="PTHR42899:SF1">
    <property type="entry name" value="SPERMATOGENESIS-ASSOCIATED PROTEIN 20"/>
    <property type="match status" value="1"/>
</dbReference>
<organism evidence="1 2">
    <name type="scientific">Apatococcus lobatus</name>
    <dbReference type="NCBI Taxonomy" id="904363"/>
    <lineage>
        <taxon>Eukaryota</taxon>
        <taxon>Viridiplantae</taxon>
        <taxon>Chlorophyta</taxon>
        <taxon>core chlorophytes</taxon>
        <taxon>Trebouxiophyceae</taxon>
        <taxon>Chlorellales</taxon>
        <taxon>Chlorellaceae</taxon>
        <taxon>Apatococcus</taxon>
    </lineage>
</organism>
<proteinExistence type="predicted"/>
<dbReference type="InterPro" id="IPR024705">
    <property type="entry name" value="Ssp411"/>
</dbReference>
<dbReference type="AlphaFoldDB" id="A0AAW1RG36"/>
<dbReference type="GO" id="GO:0009507">
    <property type="term" value="C:chloroplast"/>
    <property type="evidence" value="ECO:0007669"/>
    <property type="project" value="TreeGrafter"/>
</dbReference>
<dbReference type="EMBL" id="JALJOS010000012">
    <property type="protein sequence ID" value="KAK9832187.1"/>
    <property type="molecule type" value="Genomic_DNA"/>
</dbReference>
<evidence type="ECO:0000313" key="2">
    <source>
        <dbReference type="Proteomes" id="UP001438707"/>
    </source>
</evidence>
<accession>A0AAW1RG36</accession>
<gene>
    <name evidence="1" type="ORF">WJX74_002288</name>
</gene>
<dbReference type="Proteomes" id="UP001438707">
    <property type="component" value="Unassembled WGS sequence"/>
</dbReference>
<name>A0AAW1RG36_9CHLO</name>
<comment type="caution">
    <text evidence="1">The sequence shown here is derived from an EMBL/GenBank/DDBJ whole genome shotgun (WGS) entry which is preliminary data.</text>
</comment>
<protein>
    <submittedName>
        <fullName evidence="1">Uncharacterized protein</fullName>
    </submittedName>
</protein>
<evidence type="ECO:0000313" key="1">
    <source>
        <dbReference type="EMBL" id="KAK9832187.1"/>
    </source>
</evidence>
<reference evidence="1 2" key="1">
    <citation type="journal article" date="2024" name="Nat. Commun.">
        <title>Phylogenomics reveals the evolutionary origins of lichenization in chlorophyte algae.</title>
        <authorList>
            <person name="Puginier C."/>
            <person name="Libourel C."/>
            <person name="Otte J."/>
            <person name="Skaloud P."/>
            <person name="Haon M."/>
            <person name="Grisel S."/>
            <person name="Petersen M."/>
            <person name="Berrin J.G."/>
            <person name="Delaux P.M."/>
            <person name="Dal Grande F."/>
            <person name="Keller J."/>
        </authorList>
    </citation>
    <scope>NUCLEOTIDE SEQUENCE [LARGE SCALE GENOMIC DNA]</scope>
    <source>
        <strain evidence="1 2">SAG 2145</strain>
    </source>
</reference>